<feature type="compositionally biased region" description="Gly residues" evidence="6">
    <location>
        <begin position="708"/>
        <end position="722"/>
    </location>
</feature>
<dbReference type="GO" id="GO:0120159">
    <property type="term" value="F:rRNA pseudouridine synthase activity"/>
    <property type="evidence" value="ECO:0007669"/>
    <property type="project" value="UniProtKB-ARBA"/>
</dbReference>
<evidence type="ECO:0000256" key="3">
    <source>
        <dbReference type="ARBA" id="ARBA00023235"/>
    </source>
</evidence>
<dbReference type="SUPFAM" id="SSF55174">
    <property type="entry name" value="Alpha-L RNA-binding motif"/>
    <property type="match status" value="1"/>
</dbReference>
<organism evidence="8 9">
    <name type="scientific">Aquincola agrisoli</name>
    <dbReference type="NCBI Taxonomy" id="3119538"/>
    <lineage>
        <taxon>Bacteria</taxon>
        <taxon>Pseudomonadati</taxon>
        <taxon>Pseudomonadota</taxon>
        <taxon>Betaproteobacteria</taxon>
        <taxon>Burkholderiales</taxon>
        <taxon>Sphaerotilaceae</taxon>
        <taxon>Aquincola</taxon>
    </lineage>
</organism>
<dbReference type="InterPro" id="IPR002942">
    <property type="entry name" value="S4_RNA-bd"/>
</dbReference>
<dbReference type="Proteomes" id="UP001336250">
    <property type="component" value="Unassembled WGS sequence"/>
</dbReference>
<sequence>MNATDSDLPSDVPADATASHPAPEGEAKPKRRRAPRKAAAADVSQAAAEAEAPGAATAEPVTAVEAADAPKPARKPRKPKVAKAPEGAEVVAEAAADATGAAPVPRFDAPAAGDTTPAASPEREPSAEVTAEAAGAPVVDAQGERSSRSRNRRRGRKERGERVAAAAGEAPAGGAPKAPVVPAARPDTGALFAEVLSGAFDDAAERPAAVGLEGDAGHDESPAEPVGEEGASVVADAGAADEAAKVDGGRDDEAPDEHAKRVLAPEADAPKLHKVLAQAGVGSRRDMEQLIADGKITVNGEPAHTGQRISWGDRIQVNGKPIRVRIAPAPARVIAYHKPVGEVVTLDDPQQRPTVFRKLPRLQHGKWQSVGRLDINTEGLLLFTTSGDLAHQLMHPRFGVEREYAVRVLGTLGEEARGQLLAGVDIEGQKAAFTSIEDGGGEGLNRWYKVVINEGRNREVRKLFDAVGLTVSRLIRIRYGSVVLPRGLKRGVWVDLEEPDVRMLRRLIGQQPRGPKEPRQGDGGRDGKTARGGKRGGQQQRERGGERGDRQDARGSRGPRERTPSIPDPLQQTFDKRLAREARQNARAPRLDREDGPIPNPLQQTYDKRALRENRGPRREREDGPIPNPLQQTYDKRAIREQRQPRREYGDDGPIPNPLQQTYDKRLMREHNAPRREYSEDGPIPNPLQQTYDKRLVQKAGAGVPRKGAGGGRNKAGGAGRGGPREPDPMQTAVGYIGADAFHRKGGGGGPKGRNGGRRGR</sequence>
<feature type="compositionally biased region" description="Basic and acidic residues" evidence="6">
    <location>
        <begin position="663"/>
        <end position="679"/>
    </location>
</feature>
<keyword evidence="3 5" id="KW-0413">Isomerase</keyword>
<dbReference type="InterPro" id="IPR020103">
    <property type="entry name" value="PsdUridine_synth_cat_dom_sf"/>
</dbReference>
<dbReference type="FunFam" id="3.10.290.10:FF:000003">
    <property type="entry name" value="Pseudouridine synthase"/>
    <property type="match status" value="1"/>
</dbReference>
<feature type="compositionally biased region" description="Basic and acidic residues" evidence="6">
    <location>
        <begin position="574"/>
        <end position="596"/>
    </location>
</feature>
<dbReference type="GO" id="GO:0003723">
    <property type="term" value="F:RNA binding"/>
    <property type="evidence" value="ECO:0007669"/>
    <property type="project" value="UniProtKB-KW"/>
</dbReference>
<feature type="region of interest" description="Disordered" evidence="6">
    <location>
        <begin position="1"/>
        <end position="182"/>
    </location>
</feature>
<feature type="compositionally biased region" description="Basic and acidic residues" evidence="6">
    <location>
        <begin position="606"/>
        <end position="624"/>
    </location>
</feature>
<dbReference type="InterPro" id="IPR050343">
    <property type="entry name" value="RsuA_PseudoU_synthase"/>
</dbReference>
<feature type="compositionally biased region" description="Low complexity" evidence="6">
    <location>
        <begin position="37"/>
        <end position="70"/>
    </location>
</feature>
<feature type="compositionally biased region" description="Low complexity" evidence="6">
    <location>
        <begin position="163"/>
        <end position="182"/>
    </location>
</feature>
<keyword evidence="9" id="KW-1185">Reference proteome</keyword>
<dbReference type="PROSITE" id="PS01149">
    <property type="entry name" value="PSI_RSU"/>
    <property type="match status" value="1"/>
</dbReference>
<name>A0AAW9QK90_9BURK</name>
<dbReference type="InterPro" id="IPR036986">
    <property type="entry name" value="S4_RNA-bd_sf"/>
</dbReference>
<dbReference type="EC" id="5.4.99.-" evidence="5"/>
<evidence type="ECO:0000256" key="6">
    <source>
        <dbReference type="SAM" id="MobiDB-lite"/>
    </source>
</evidence>
<feature type="compositionally biased region" description="Basic residues" evidence="6">
    <location>
        <begin position="148"/>
        <end position="157"/>
    </location>
</feature>
<dbReference type="CDD" id="cd02556">
    <property type="entry name" value="PseudoU_synth_RluB"/>
    <property type="match status" value="1"/>
</dbReference>
<dbReference type="GO" id="GO:0000455">
    <property type="term" value="P:enzyme-directed rRNA pseudouridine synthesis"/>
    <property type="evidence" value="ECO:0007669"/>
    <property type="project" value="UniProtKB-ARBA"/>
</dbReference>
<keyword evidence="2 4" id="KW-0694">RNA-binding</keyword>
<dbReference type="PROSITE" id="PS50889">
    <property type="entry name" value="S4"/>
    <property type="match status" value="1"/>
</dbReference>
<evidence type="ECO:0000256" key="2">
    <source>
        <dbReference type="ARBA" id="ARBA00022884"/>
    </source>
</evidence>
<evidence type="ECO:0000259" key="7">
    <source>
        <dbReference type="SMART" id="SM00363"/>
    </source>
</evidence>
<evidence type="ECO:0000256" key="1">
    <source>
        <dbReference type="ARBA" id="ARBA00008348"/>
    </source>
</evidence>
<evidence type="ECO:0000256" key="5">
    <source>
        <dbReference type="RuleBase" id="RU003887"/>
    </source>
</evidence>
<dbReference type="InterPro" id="IPR000748">
    <property type="entry name" value="PsdUridine_synth_RsuA/RluB/E/F"/>
</dbReference>
<comment type="caution">
    <text evidence="8">The sequence shown here is derived from an EMBL/GenBank/DDBJ whole genome shotgun (WGS) entry which is preliminary data.</text>
</comment>
<reference evidence="8 9" key="1">
    <citation type="submission" date="2024-02" db="EMBL/GenBank/DDBJ databases">
        <title>Genome sequence of Aquincola sp. MAHUQ-54.</title>
        <authorList>
            <person name="Huq M.A."/>
        </authorList>
    </citation>
    <scope>NUCLEOTIDE SEQUENCE [LARGE SCALE GENOMIC DNA]</scope>
    <source>
        <strain evidence="8 9">MAHUQ-54</strain>
    </source>
</reference>
<feature type="region of interest" description="Disordered" evidence="6">
    <location>
        <begin position="212"/>
        <end position="231"/>
    </location>
</feature>
<gene>
    <name evidence="8" type="ORF">V4F39_19120</name>
</gene>
<comment type="similarity">
    <text evidence="1 5">Belongs to the pseudouridine synthase RsuA family.</text>
</comment>
<feature type="compositionally biased region" description="Low complexity" evidence="6">
    <location>
        <begin position="82"/>
        <end position="119"/>
    </location>
</feature>
<dbReference type="Gene3D" id="3.10.290.10">
    <property type="entry name" value="RNA-binding S4 domain"/>
    <property type="match status" value="1"/>
</dbReference>
<dbReference type="InterPro" id="IPR018496">
    <property type="entry name" value="PsdUridine_synth_RsuA/RluB_CS"/>
</dbReference>
<dbReference type="RefSeq" id="WP_332291398.1">
    <property type="nucleotide sequence ID" value="NZ_JAZIBG010000036.1"/>
</dbReference>
<dbReference type="NCBIfam" id="TIGR00093">
    <property type="entry name" value="pseudouridine synthase"/>
    <property type="match status" value="1"/>
</dbReference>
<dbReference type="CDD" id="cd00165">
    <property type="entry name" value="S4"/>
    <property type="match status" value="1"/>
</dbReference>
<dbReference type="InterPro" id="IPR020094">
    <property type="entry name" value="TruA/RsuA/RluB/E/F_N"/>
</dbReference>
<feature type="domain" description="RNA-binding S4" evidence="7">
    <location>
        <begin position="270"/>
        <end position="332"/>
    </location>
</feature>
<dbReference type="PANTHER" id="PTHR47683:SF3">
    <property type="entry name" value="RIBOSOMAL LARGE SUBUNIT PSEUDOURIDINE SYNTHASE B"/>
    <property type="match status" value="1"/>
</dbReference>
<dbReference type="Pfam" id="PF01479">
    <property type="entry name" value="S4"/>
    <property type="match status" value="1"/>
</dbReference>
<dbReference type="SUPFAM" id="SSF55120">
    <property type="entry name" value="Pseudouridine synthase"/>
    <property type="match status" value="1"/>
</dbReference>
<feature type="compositionally biased region" description="Basic and acidic residues" evidence="6">
    <location>
        <begin position="514"/>
        <end position="529"/>
    </location>
</feature>
<dbReference type="PANTHER" id="PTHR47683">
    <property type="entry name" value="PSEUDOURIDINE SYNTHASE FAMILY PROTEIN-RELATED"/>
    <property type="match status" value="1"/>
</dbReference>
<feature type="region of interest" description="Disordered" evidence="6">
    <location>
        <begin position="506"/>
        <end position="761"/>
    </location>
</feature>
<dbReference type="AlphaFoldDB" id="A0AAW9QK90"/>
<dbReference type="Gene3D" id="3.30.70.1560">
    <property type="entry name" value="Alpha-L RNA-binding motif"/>
    <property type="match status" value="1"/>
</dbReference>
<evidence type="ECO:0000256" key="4">
    <source>
        <dbReference type="PROSITE-ProRule" id="PRU00182"/>
    </source>
</evidence>
<dbReference type="EMBL" id="JAZIBG010000036">
    <property type="protein sequence ID" value="MEF7616034.1"/>
    <property type="molecule type" value="Genomic_DNA"/>
</dbReference>
<feature type="compositionally biased region" description="Basic residues" evidence="6">
    <location>
        <begin position="72"/>
        <end position="81"/>
    </location>
</feature>
<evidence type="ECO:0000313" key="9">
    <source>
        <dbReference type="Proteomes" id="UP001336250"/>
    </source>
</evidence>
<dbReference type="InterPro" id="IPR006145">
    <property type="entry name" value="PsdUridine_synth_RsuA/RluA"/>
</dbReference>
<proteinExistence type="inferred from homology"/>
<dbReference type="InterPro" id="IPR042092">
    <property type="entry name" value="PsdUridine_s_RsuA/RluB/E/F_cat"/>
</dbReference>
<feature type="compositionally biased region" description="Basic and acidic residues" evidence="6">
    <location>
        <begin position="634"/>
        <end position="650"/>
    </location>
</feature>
<dbReference type="Pfam" id="PF00849">
    <property type="entry name" value="PseudoU_synth_2"/>
    <property type="match status" value="1"/>
</dbReference>
<dbReference type="Gene3D" id="3.30.70.580">
    <property type="entry name" value="Pseudouridine synthase I, catalytic domain, N-terminal subdomain"/>
    <property type="match status" value="1"/>
</dbReference>
<evidence type="ECO:0000313" key="8">
    <source>
        <dbReference type="EMBL" id="MEF7616034.1"/>
    </source>
</evidence>
<accession>A0AAW9QK90</accession>
<dbReference type="SMART" id="SM00363">
    <property type="entry name" value="S4"/>
    <property type="match status" value="1"/>
</dbReference>
<feature type="compositionally biased region" description="Basic and acidic residues" evidence="6">
    <location>
        <begin position="540"/>
        <end position="563"/>
    </location>
</feature>
<protein>
    <recommendedName>
        <fullName evidence="5">Pseudouridine synthase</fullName>
        <ecNumber evidence="5">5.4.99.-</ecNumber>
    </recommendedName>
</protein>